<dbReference type="InterPro" id="IPR010829">
    <property type="entry name" value="Cerato-platanin"/>
</dbReference>
<dbReference type="AlphaFoldDB" id="A0AAD4LHX4"/>
<keyword evidence="6" id="KW-1185">Reference proteome</keyword>
<protein>
    <submittedName>
        <fullName evidence="5">Cerato-platanin</fullName>
    </submittedName>
</protein>
<dbReference type="InterPro" id="IPR036908">
    <property type="entry name" value="RlpA-like_sf"/>
</dbReference>
<keyword evidence="4" id="KW-0732">Signal</keyword>
<dbReference type="Pfam" id="PF07249">
    <property type="entry name" value="Cerato-platanin"/>
    <property type="match status" value="1"/>
</dbReference>
<comment type="subcellular location">
    <subcellularLocation>
        <location evidence="1">Secreted</location>
    </subcellularLocation>
</comment>
<dbReference type="Proteomes" id="UP001201163">
    <property type="component" value="Unassembled WGS sequence"/>
</dbReference>
<dbReference type="SUPFAM" id="SSF50685">
    <property type="entry name" value="Barwin-like endoglucanases"/>
    <property type="match status" value="1"/>
</dbReference>
<feature type="signal peptide" evidence="4">
    <location>
        <begin position="1"/>
        <end position="19"/>
    </location>
</feature>
<comment type="caution">
    <text evidence="5">The sequence shown here is derived from an EMBL/GenBank/DDBJ whole genome shotgun (WGS) entry which is preliminary data.</text>
</comment>
<evidence type="ECO:0000256" key="2">
    <source>
        <dbReference type="ARBA" id="ARBA00010421"/>
    </source>
</evidence>
<keyword evidence="3" id="KW-0964">Secreted</keyword>
<proteinExistence type="inferred from homology"/>
<evidence type="ECO:0000313" key="5">
    <source>
        <dbReference type="EMBL" id="KAH8991578.1"/>
    </source>
</evidence>
<evidence type="ECO:0000256" key="4">
    <source>
        <dbReference type="SAM" id="SignalP"/>
    </source>
</evidence>
<organism evidence="5 6">
    <name type="scientific">Lactarius akahatsu</name>
    <dbReference type="NCBI Taxonomy" id="416441"/>
    <lineage>
        <taxon>Eukaryota</taxon>
        <taxon>Fungi</taxon>
        <taxon>Dikarya</taxon>
        <taxon>Basidiomycota</taxon>
        <taxon>Agaricomycotina</taxon>
        <taxon>Agaricomycetes</taxon>
        <taxon>Russulales</taxon>
        <taxon>Russulaceae</taxon>
        <taxon>Lactarius</taxon>
    </lineage>
</organism>
<accession>A0AAD4LHX4</accession>
<sequence>MKFSSTVISLVTFFSVVSAVNVRYDTVYDNSKGSLSTVTCSDGANGLLTKGFTTFGSLPSFPNIGAAQVVEGWNSSACGTCWKITFVGKSINVTAMDTGKDGFVLSLEAMNTLTGGHATDLGVVDAQATQIAKSHCGL</sequence>
<gene>
    <name evidence="5" type="ORF">EDB92DRAFT_1816339</name>
</gene>
<name>A0AAD4LHX4_9AGAM</name>
<reference evidence="5" key="1">
    <citation type="submission" date="2022-01" db="EMBL/GenBank/DDBJ databases">
        <title>Comparative genomics reveals a dynamic genome evolution in the ectomycorrhizal milk-cap (Lactarius) mushrooms.</title>
        <authorList>
            <consortium name="DOE Joint Genome Institute"/>
            <person name="Lebreton A."/>
            <person name="Tang N."/>
            <person name="Kuo A."/>
            <person name="LaButti K."/>
            <person name="Drula E."/>
            <person name="Barry K."/>
            <person name="Clum A."/>
            <person name="Lipzen A."/>
            <person name="Mousain D."/>
            <person name="Ng V."/>
            <person name="Wang R."/>
            <person name="Wang X."/>
            <person name="Dai Y."/>
            <person name="Henrissat B."/>
            <person name="Grigoriev I.V."/>
            <person name="Guerin-Laguette A."/>
            <person name="Yu F."/>
            <person name="Martin F.M."/>
        </authorList>
    </citation>
    <scope>NUCLEOTIDE SEQUENCE</scope>
    <source>
        <strain evidence="5">QP</strain>
    </source>
</reference>
<dbReference type="GO" id="GO:0005576">
    <property type="term" value="C:extracellular region"/>
    <property type="evidence" value="ECO:0007669"/>
    <property type="project" value="UniProtKB-SubCell"/>
</dbReference>
<evidence type="ECO:0000313" key="6">
    <source>
        <dbReference type="Proteomes" id="UP001201163"/>
    </source>
</evidence>
<feature type="chain" id="PRO_5042040783" evidence="4">
    <location>
        <begin position="20"/>
        <end position="138"/>
    </location>
</feature>
<dbReference type="EMBL" id="JAKELL010000026">
    <property type="protein sequence ID" value="KAH8991578.1"/>
    <property type="molecule type" value="Genomic_DNA"/>
</dbReference>
<evidence type="ECO:0000256" key="1">
    <source>
        <dbReference type="ARBA" id="ARBA00004613"/>
    </source>
</evidence>
<dbReference type="CDD" id="cd22778">
    <property type="entry name" value="DPBB_CEPL-like"/>
    <property type="match status" value="1"/>
</dbReference>
<dbReference type="Gene3D" id="2.40.40.10">
    <property type="entry name" value="RlpA-like domain"/>
    <property type="match status" value="1"/>
</dbReference>
<evidence type="ECO:0000256" key="3">
    <source>
        <dbReference type="ARBA" id="ARBA00022525"/>
    </source>
</evidence>
<comment type="similarity">
    <text evidence="2">Belongs to the cerato-platanin family.</text>
</comment>